<feature type="domain" description="DUF5753" evidence="1">
    <location>
        <begin position="79"/>
        <end position="256"/>
    </location>
</feature>
<geneLocation type="plasmid" evidence="2 3">
    <name>p1</name>
</geneLocation>
<evidence type="ECO:0000259" key="1">
    <source>
        <dbReference type="Pfam" id="PF19054"/>
    </source>
</evidence>
<keyword evidence="3" id="KW-1185">Reference proteome</keyword>
<dbReference type="EMBL" id="CP070498">
    <property type="protein sequence ID" value="QSB07169.1"/>
    <property type="molecule type" value="Genomic_DNA"/>
</dbReference>
<dbReference type="InterPro" id="IPR001387">
    <property type="entry name" value="Cro/C1-type_HTH"/>
</dbReference>
<evidence type="ECO:0000313" key="2">
    <source>
        <dbReference type="EMBL" id="QSB07169.1"/>
    </source>
</evidence>
<organism evidence="2 3">
    <name type="scientific">Natronoglycomyces albus</name>
    <dbReference type="NCBI Taxonomy" id="2811108"/>
    <lineage>
        <taxon>Bacteria</taxon>
        <taxon>Bacillati</taxon>
        <taxon>Actinomycetota</taxon>
        <taxon>Actinomycetes</taxon>
        <taxon>Glycomycetales</taxon>
        <taxon>Glycomycetaceae</taxon>
        <taxon>Natronoglycomyces</taxon>
    </lineage>
</organism>
<reference evidence="2" key="1">
    <citation type="submission" date="2021-02" db="EMBL/GenBank/DDBJ databases">
        <title>Natronoglycomyces albus gen. nov., sp. nov, a haloalkaliphilic actinobacterium from a soda solonchak soil.</title>
        <authorList>
            <person name="Sorokin D.Y."/>
            <person name="Khijniak T.V."/>
            <person name="Zakharycheva A.P."/>
            <person name="Boueva O.V."/>
            <person name="Ariskina E.V."/>
            <person name="Hahnke R.L."/>
            <person name="Bunk B."/>
            <person name="Sproer C."/>
            <person name="Schumann P."/>
            <person name="Evtushenko L.I."/>
            <person name="Kublanov I.V."/>
        </authorList>
    </citation>
    <scope>NUCLEOTIDE SEQUENCE</scope>
    <source>
        <strain evidence="2">DSM 106290</strain>
        <plasmid evidence="2">p1</plasmid>
    </source>
</reference>
<gene>
    <name evidence="2" type="ORF">JQS30_17150</name>
</gene>
<name>A0A895XV83_9ACTN</name>
<proteinExistence type="predicted"/>
<dbReference type="Proteomes" id="UP000662939">
    <property type="component" value="Plasmid p1"/>
</dbReference>
<dbReference type="AlphaFoldDB" id="A0A895XV83"/>
<dbReference type="CDD" id="cd00093">
    <property type="entry name" value="HTH_XRE"/>
    <property type="match status" value="1"/>
</dbReference>
<dbReference type="RefSeq" id="WP_213173164.1">
    <property type="nucleotide sequence ID" value="NZ_CP070498.1"/>
</dbReference>
<keyword evidence="2" id="KW-0614">Plasmid</keyword>
<dbReference type="KEGG" id="nav:JQS30_17150"/>
<dbReference type="InterPro" id="IPR043917">
    <property type="entry name" value="DUF5753"/>
</dbReference>
<evidence type="ECO:0000313" key="3">
    <source>
        <dbReference type="Proteomes" id="UP000662939"/>
    </source>
</evidence>
<protein>
    <recommendedName>
        <fullName evidence="1">DUF5753 domain-containing protein</fullName>
    </recommendedName>
</protein>
<sequence length="264" mass="30521">MRKEADKSLTLETVEEACELGKTSLQRYQSGRSAMKTGEARRVFEYYGVDPEQIEMLLEHVERSRKRTRPINEIVPAWFQTFLLLEREAEEIAELALTMIPGLLQTEDYARTVLEKGLVGSIVDDYVESRMERKKVLEGPNPLRFWAVIHEGALWRMVGNKDTMRAQLFHLVEMAQRPNVTIVVIPNRLGAHVSMDTSFHWIRFDTLLDPLGIIYTESLTGARYLDDPDEVTQHERAFRHLTNAALSEIDSVRLIKDVNRNYCE</sequence>
<dbReference type="Pfam" id="PF19054">
    <property type="entry name" value="DUF5753"/>
    <property type="match status" value="1"/>
</dbReference>
<accession>A0A895XV83</accession>